<proteinExistence type="predicted"/>
<feature type="signal peptide" evidence="1">
    <location>
        <begin position="1"/>
        <end position="17"/>
    </location>
</feature>
<accession>A0AB34JEQ8</accession>
<name>A0AB34JEQ8_PRYPA</name>
<evidence type="ECO:0000313" key="2">
    <source>
        <dbReference type="EMBL" id="KAL1520076.1"/>
    </source>
</evidence>
<organism evidence="2 3">
    <name type="scientific">Prymnesium parvum</name>
    <name type="common">Toxic golden alga</name>
    <dbReference type="NCBI Taxonomy" id="97485"/>
    <lineage>
        <taxon>Eukaryota</taxon>
        <taxon>Haptista</taxon>
        <taxon>Haptophyta</taxon>
        <taxon>Prymnesiophyceae</taxon>
        <taxon>Prymnesiales</taxon>
        <taxon>Prymnesiaceae</taxon>
        <taxon>Prymnesium</taxon>
    </lineage>
</organism>
<dbReference type="InterPro" id="IPR036249">
    <property type="entry name" value="Thioredoxin-like_sf"/>
</dbReference>
<sequence>MALSLITPLALVLVSEPRLQVCTNKACRKAGALDTLALLQSLASTAPLSTAPPASLSAALLQQAAAQAAVAPCGCLGKCGGGPNVLSSRSSEVFRDVFKPITALALLQDEAGVEVPDVAAKACLAKMYADRALRTNKPDEAVAYLTKALNEAGGLRSQGAYLLYQLLEQRASVYDTLKAPKKAEADRTAAERMLTLPHDYAVTVTA</sequence>
<reference evidence="2 3" key="1">
    <citation type="journal article" date="2024" name="Science">
        <title>Giant polyketide synthase enzymes in the biosynthesis of giant marine polyether toxins.</title>
        <authorList>
            <person name="Fallon T.R."/>
            <person name="Shende V.V."/>
            <person name="Wierzbicki I.H."/>
            <person name="Pendleton A.L."/>
            <person name="Watervoot N.F."/>
            <person name="Auber R.P."/>
            <person name="Gonzalez D.J."/>
            <person name="Wisecaver J.H."/>
            <person name="Moore B.S."/>
        </authorList>
    </citation>
    <scope>NUCLEOTIDE SEQUENCE [LARGE SCALE GENOMIC DNA]</scope>
    <source>
        <strain evidence="2 3">12B1</strain>
    </source>
</reference>
<dbReference type="PANTHER" id="PTHR47682">
    <property type="entry name" value="TETRATRICOPEPTIDE REPEAT (TPR)-CONTAINING PROTEIN"/>
    <property type="match status" value="1"/>
</dbReference>
<comment type="caution">
    <text evidence="2">The sequence shown here is derived from an EMBL/GenBank/DDBJ whole genome shotgun (WGS) entry which is preliminary data.</text>
</comment>
<evidence type="ECO:0000256" key="1">
    <source>
        <dbReference type="SAM" id="SignalP"/>
    </source>
</evidence>
<feature type="chain" id="PRO_5044306182" description="ER membrane protein complex subunit 2" evidence="1">
    <location>
        <begin position="18"/>
        <end position="206"/>
    </location>
</feature>
<dbReference type="Gene3D" id="3.40.30.10">
    <property type="entry name" value="Glutaredoxin"/>
    <property type="match status" value="1"/>
</dbReference>
<dbReference type="AlphaFoldDB" id="A0AB34JEQ8"/>
<gene>
    <name evidence="2" type="ORF">AB1Y20_023551</name>
</gene>
<dbReference type="EMBL" id="JBGBPQ010000009">
    <property type="protein sequence ID" value="KAL1520076.1"/>
    <property type="molecule type" value="Genomic_DNA"/>
</dbReference>
<evidence type="ECO:0008006" key="4">
    <source>
        <dbReference type="Google" id="ProtNLM"/>
    </source>
</evidence>
<protein>
    <recommendedName>
        <fullName evidence="4">ER membrane protein complex subunit 2</fullName>
    </recommendedName>
</protein>
<evidence type="ECO:0000313" key="3">
    <source>
        <dbReference type="Proteomes" id="UP001515480"/>
    </source>
</evidence>
<dbReference type="Proteomes" id="UP001515480">
    <property type="component" value="Unassembled WGS sequence"/>
</dbReference>
<keyword evidence="3" id="KW-1185">Reference proteome</keyword>
<dbReference type="PANTHER" id="PTHR47682:SF1">
    <property type="entry name" value="TETRATRICOPEPTIDE REPEAT (TPR)-CONTAINING PROTEIN"/>
    <property type="match status" value="1"/>
</dbReference>
<dbReference type="SUPFAM" id="SSF52833">
    <property type="entry name" value="Thioredoxin-like"/>
    <property type="match status" value="1"/>
</dbReference>
<keyword evidence="1" id="KW-0732">Signal</keyword>